<protein>
    <submittedName>
        <fullName evidence="2">Uncharacterized protein</fullName>
    </submittedName>
</protein>
<evidence type="ECO:0000313" key="2">
    <source>
        <dbReference type="EMBL" id="KAK7961662.1"/>
    </source>
</evidence>
<evidence type="ECO:0000256" key="1">
    <source>
        <dbReference type="SAM" id="MobiDB-lite"/>
    </source>
</evidence>
<sequence>MASSPPPGEKRKAEEISSDAPLDNIINIDPDGDLVLVVGANHVGSSKSMYCVEKPVAFRIDYKALARASSPFKSSFDIKSDTYKPGTSEVGWTEHMPNCSPTGLKFLFLIAHAELSQLPRETGSPGNLRDRHDGYEIEGAALTEGQGQRLVLWWWSPCSISTRDPIHNEREDPRTDSFCWN</sequence>
<organism evidence="2 3">
    <name type="scientific">Apiospora aurea</name>
    <dbReference type="NCBI Taxonomy" id="335848"/>
    <lineage>
        <taxon>Eukaryota</taxon>
        <taxon>Fungi</taxon>
        <taxon>Dikarya</taxon>
        <taxon>Ascomycota</taxon>
        <taxon>Pezizomycotina</taxon>
        <taxon>Sordariomycetes</taxon>
        <taxon>Xylariomycetidae</taxon>
        <taxon>Amphisphaeriales</taxon>
        <taxon>Apiosporaceae</taxon>
        <taxon>Apiospora</taxon>
    </lineage>
</organism>
<feature type="region of interest" description="Disordered" evidence="1">
    <location>
        <begin position="1"/>
        <end position="22"/>
    </location>
</feature>
<name>A0ABR1QPS3_9PEZI</name>
<keyword evidence="3" id="KW-1185">Reference proteome</keyword>
<dbReference type="EMBL" id="JAQQWE010000002">
    <property type="protein sequence ID" value="KAK7961662.1"/>
    <property type="molecule type" value="Genomic_DNA"/>
</dbReference>
<dbReference type="Proteomes" id="UP001391051">
    <property type="component" value="Unassembled WGS sequence"/>
</dbReference>
<comment type="caution">
    <text evidence="2">The sequence shown here is derived from an EMBL/GenBank/DDBJ whole genome shotgun (WGS) entry which is preliminary data.</text>
</comment>
<accession>A0ABR1QPS3</accession>
<gene>
    <name evidence="2" type="ORF">PG986_002487</name>
</gene>
<dbReference type="GeneID" id="92071771"/>
<evidence type="ECO:0000313" key="3">
    <source>
        <dbReference type="Proteomes" id="UP001391051"/>
    </source>
</evidence>
<proteinExistence type="predicted"/>
<dbReference type="RefSeq" id="XP_066703773.1">
    <property type="nucleotide sequence ID" value="XM_066838709.1"/>
</dbReference>
<reference evidence="2 3" key="1">
    <citation type="submission" date="2023-01" db="EMBL/GenBank/DDBJ databases">
        <title>Analysis of 21 Apiospora genomes using comparative genomics revels a genus with tremendous synthesis potential of carbohydrate active enzymes and secondary metabolites.</title>
        <authorList>
            <person name="Sorensen T."/>
        </authorList>
    </citation>
    <scope>NUCLEOTIDE SEQUENCE [LARGE SCALE GENOMIC DNA]</scope>
    <source>
        <strain evidence="2 3">CBS 24483</strain>
    </source>
</reference>